<feature type="region of interest" description="Disordered" evidence="1">
    <location>
        <begin position="482"/>
        <end position="542"/>
    </location>
</feature>
<evidence type="ECO:0000256" key="1">
    <source>
        <dbReference type="SAM" id="MobiDB-lite"/>
    </source>
</evidence>
<dbReference type="GeneID" id="25376155"/>
<dbReference type="AlphaFoldDB" id="U6JV44"/>
<feature type="compositionally biased region" description="Low complexity" evidence="1">
    <location>
        <begin position="484"/>
        <end position="493"/>
    </location>
</feature>
<gene>
    <name evidence="2" type="ORF">EMH_0011920</name>
</gene>
<dbReference type="EMBL" id="HG680487">
    <property type="protein sequence ID" value="CDJ27922.1"/>
    <property type="molecule type" value="Genomic_DNA"/>
</dbReference>
<protein>
    <submittedName>
        <fullName evidence="2">Uncharacterized protein</fullName>
    </submittedName>
</protein>
<dbReference type="RefSeq" id="XP_013350499.1">
    <property type="nucleotide sequence ID" value="XM_013495045.1"/>
</dbReference>
<feature type="compositionally biased region" description="Polar residues" evidence="1">
    <location>
        <begin position="435"/>
        <end position="446"/>
    </location>
</feature>
<feature type="region of interest" description="Disordered" evidence="1">
    <location>
        <begin position="609"/>
        <end position="696"/>
    </location>
</feature>
<reference evidence="2" key="1">
    <citation type="submission" date="2013-10" db="EMBL/GenBank/DDBJ databases">
        <title>Genomic analysis of the causative agents of coccidiosis in chickens.</title>
        <authorList>
            <person name="Reid A.J."/>
            <person name="Blake D."/>
            <person name="Billington K."/>
            <person name="Browne H."/>
            <person name="Dunn M."/>
            <person name="Hung S."/>
            <person name="Kawahara F."/>
            <person name="Miranda-Saavedra D."/>
            <person name="Mourier T."/>
            <person name="Nagra H."/>
            <person name="Otto T.D."/>
            <person name="Rawlings N."/>
            <person name="Sanchez A."/>
            <person name="Sanders M."/>
            <person name="Subramaniam C."/>
            <person name="Tay Y."/>
            <person name="Dear P."/>
            <person name="Doerig C."/>
            <person name="Gruber A."/>
            <person name="Parkinson J."/>
            <person name="Shirley M."/>
            <person name="Wan K.L."/>
            <person name="Berriman M."/>
            <person name="Tomley F."/>
            <person name="Pain A."/>
        </authorList>
    </citation>
    <scope>NUCLEOTIDE SEQUENCE [LARGE SCALE GENOMIC DNA]</scope>
    <source>
        <strain evidence="2">Houghton</strain>
    </source>
</reference>
<reference evidence="2" key="2">
    <citation type="submission" date="2013-10" db="EMBL/GenBank/DDBJ databases">
        <authorList>
            <person name="Aslett M."/>
        </authorList>
    </citation>
    <scope>NUCLEOTIDE SEQUENCE [LARGE SCALE GENOMIC DNA]</scope>
    <source>
        <strain evidence="2">Houghton</strain>
    </source>
</reference>
<feature type="compositionally biased region" description="Basic and acidic residues" evidence="1">
    <location>
        <begin position="21"/>
        <end position="35"/>
    </location>
</feature>
<sequence>MQNKGQAAPSAPPSHGQRSSRQAEAEAMHFTDERFLWPSDTTIPRNPHRHEFPLRFPLSRPGGQRRPQVYPVRFAALAAVVMTYLLLRCARHVGNINMHKGSLRSLAAAGEEGENPHAPCALAGHNEPAGVAVGAENPEQEQVLIRVNRYTRDLIQLMHESRRALLLIHPSLSVKGFTILVRFCVVELAALCSLLQQRERQPVVQAVGYIKWEIAYFGPLFWAHRVPRTALRQINCMNAFLRELPRMDFAGSSMSPVARLSKLTQLLTLQEVALRQVQEGVRLLGLCFKGHAQSPEDEAVKEELTALYHTANARRNYVLSDRVLGNWLLHKHVKATHFGLASPKIIQGIVASPPKPYEEAFMELLNTPLGLRQQEGGQHTSVPANADTNAQELRGPLLTQVRAGQAETISSPSKESSSAEASGESREPFGDGASAGQTSERLDASATSALSDRLRLAGGVGAATAAGGGVARWSSAPSTFVSKSLPSTVSSVPASPPMLGIDRGSEASSSPKASAPLGTPLPLSSAQVSRTSTPSEQSVTWDSAKVSARLKASDAQISVGRFRPSQSPPPQLFGHLETLGTPLTSVSEVLVAESEPQWVVEPVVGSASWQTPRMPLSGDLQVWKGGPSQAQRELESEDELSHGDQAEQGRCGMLAPRSPSSQHKSSGETRAVSSQVQPSAHRHASGQSLSAAHGVSSRWRFNKPASMPAAVQRSSVGPGAPAHPIAAVTRRPLSGIHSGVILQRKSGLEESQPPFKGVAVGEPAVGADKPEAEPAAGVTAALFYPAFGDPSKGLLSLLAPRGETGKK</sequence>
<name>U6JV44_9EIME</name>
<dbReference type="VEuPathDB" id="ToxoDB:EMH_0011920"/>
<feature type="region of interest" description="Disordered" evidence="1">
    <location>
        <begin position="403"/>
        <end position="446"/>
    </location>
</feature>
<organism evidence="2 3">
    <name type="scientific">Eimeria mitis</name>
    <dbReference type="NCBI Taxonomy" id="44415"/>
    <lineage>
        <taxon>Eukaryota</taxon>
        <taxon>Sar</taxon>
        <taxon>Alveolata</taxon>
        <taxon>Apicomplexa</taxon>
        <taxon>Conoidasida</taxon>
        <taxon>Coccidia</taxon>
        <taxon>Eucoccidiorida</taxon>
        <taxon>Eimeriorina</taxon>
        <taxon>Eimeriidae</taxon>
        <taxon>Eimeria</taxon>
    </lineage>
</organism>
<feature type="compositionally biased region" description="Polar residues" evidence="1">
    <location>
        <begin position="522"/>
        <end position="541"/>
    </location>
</feature>
<accession>U6JV44</accession>
<feature type="region of interest" description="Disordered" evidence="1">
    <location>
        <begin position="1"/>
        <end position="60"/>
    </location>
</feature>
<evidence type="ECO:0000313" key="2">
    <source>
        <dbReference type="EMBL" id="CDJ27922.1"/>
    </source>
</evidence>
<feature type="compositionally biased region" description="Low complexity" evidence="1">
    <location>
        <begin position="506"/>
        <end position="516"/>
    </location>
</feature>
<proteinExistence type="predicted"/>
<dbReference type="Proteomes" id="UP000030744">
    <property type="component" value="Unassembled WGS sequence"/>
</dbReference>
<evidence type="ECO:0000313" key="3">
    <source>
        <dbReference type="Proteomes" id="UP000030744"/>
    </source>
</evidence>
<keyword evidence="3" id="KW-1185">Reference proteome</keyword>
<feature type="compositionally biased region" description="Low complexity" evidence="1">
    <location>
        <begin position="406"/>
        <end position="422"/>
    </location>
</feature>
<dbReference type="OrthoDB" id="348458at2759"/>